<gene>
    <name evidence="12" type="ORF">APTSU1_000587600</name>
</gene>
<comment type="cofactor">
    <cofactor evidence="1">
        <name>Zn(2+)</name>
        <dbReference type="ChEBI" id="CHEBI:29105"/>
    </cofactor>
</comment>
<keyword evidence="8" id="KW-0378">Hydrolase</keyword>
<dbReference type="CDD" id="cd03870">
    <property type="entry name" value="M14_CPA"/>
    <property type="match status" value="1"/>
</dbReference>
<evidence type="ECO:0000313" key="13">
    <source>
        <dbReference type="Proteomes" id="UP001623349"/>
    </source>
</evidence>
<dbReference type="Gene3D" id="3.30.70.340">
    <property type="entry name" value="Metallocarboxypeptidase-like"/>
    <property type="match status" value="2"/>
</dbReference>
<evidence type="ECO:0000256" key="10">
    <source>
        <dbReference type="PROSITE-ProRule" id="PRU01379"/>
    </source>
</evidence>
<dbReference type="InterPro" id="IPR036990">
    <property type="entry name" value="M14A-like_propep"/>
</dbReference>
<keyword evidence="5" id="KW-0479">Metal-binding</keyword>
<sequence>MQGTPGGTIRPGLSPVDRRTLLFCNFILAVAWGQVNFTGDQVLRIQAKNEKQLSLLRDLENQKPQKVDFWPYLKSHGLAYSVMIKDIQVLLDEERNAMAKSRRLERSTNSFSYSSYHTLDEIYSWIDNFVAEHSNLVSKIHIGKTFENRSILVLKFSTGGPNRRAIWIDTGIHSREWITHATGIWISQKIVNAYGKDHDLKKILNAMDIFIEIVTNPDGFAFTHTMGNGSNKNPCSETYRGPSPESEPEVAAIVAFITDHGNFKAMISIHSYSQMVMYPYGHSLEPVPNHEELFKLAEDAVKALYKVHGIQYIFGSISTTLYSASGITVDWAYDSGIKYAFSFELRDTGQYGFLLPASQIVPTAEETWMALRTIMKHALNHPY</sequence>
<dbReference type="SUPFAM" id="SSF54897">
    <property type="entry name" value="Protease propeptides/inhibitors"/>
    <property type="match status" value="1"/>
</dbReference>
<dbReference type="InterPro" id="IPR057247">
    <property type="entry name" value="CARBOXYPEPT_ZN_2"/>
</dbReference>
<dbReference type="Pfam" id="PF00246">
    <property type="entry name" value="Peptidase_M14"/>
    <property type="match status" value="2"/>
</dbReference>
<dbReference type="InterPro" id="IPR000834">
    <property type="entry name" value="Peptidase_M14"/>
</dbReference>
<keyword evidence="7" id="KW-0862">Zinc</keyword>
<evidence type="ECO:0000256" key="1">
    <source>
        <dbReference type="ARBA" id="ARBA00001947"/>
    </source>
</evidence>
<evidence type="ECO:0000259" key="11">
    <source>
        <dbReference type="PROSITE" id="PS52035"/>
    </source>
</evidence>
<dbReference type="GO" id="GO:0004180">
    <property type="term" value="F:carboxypeptidase activity"/>
    <property type="evidence" value="ECO:0007669"/>
    <property type="project" value="UniProtKB-KW"/>
</dbReference>
<evidence type="ECO:0000256" key="2">
    <source>
        <dbReference type="ARBA" id="ARBA00005988"/>
    </source>
</evidence>
<dbReference type="EMBL" id="BAAFST010000006">
    <property type="protein sequence ID" value="GAB1290646.1"/>
    <property type="molecule type" value="Genomic_DNA"/>
</dbReference>
<keyword evidence="3 12" id="KW-0121">Carboxypeptidase</keyword>
<keyword evidence="6" id="KW-0732">Signal</keyword>
<dbReference type="PROSITE" id="PS00133">
    <property type="entry name" value="CARBOXYPEPT_ZN_2"/>
    <property type="match status" value="1"/>
</dbReference>
<keyword evidence="9" id="KW-1015">Disulfide bond</keyword>
<name>A0ABQ0EUD4_APOSI</name>
<proteinExistence type="inferred from homology"/>
<keyword evidence="8" id="KW-0482">Metalloprotease</keyword>
<evidence type="ECO:0000256" key="6">
    <source>
        <dbReference type="ARBA" id="ARBA00022729"/>
    </source>
</evidence>
<evidence type="ECO:0000313" key="12">
    <source>
        <dbReference type="EMBL" id="GAB1290646.1"/>
    </source>
</evidence>
<dbReference type="InterPro" id="IPR034248">
    <property type="entry name" value="CPA_M14_CPD"/>
</dbReference>
<keyword evidence="4" id="KW-0645">Protease</keyword>
<evidence type="ECO:0000256" key="7">
    <source>
        <dbReference type="ARBA" id="ARBA00022833"/>
    </source>
</evidence>
<dbReference type="PANTHER" id="PTHR11705">
    <property type="entry name" value="PROTEASE FAMILY M14 CARBOXYPEPTIDASE A,B"/>
    <property type="match status" value="1"/>
</dbReference>
<evidence type="ECO:0000256" key="9">
    <source>
        <dbReference type="ARBA" id="ARBA00023157"/>
    </source>
</evidence>
<feature type="domain" description="Peptidase M14" evidence="11">
    <location>
        <begin position="115"/>
        <end position="378"/>
    </location>
</feature>
<protein>
    <submittedName>
        <fullName evidence="12">Carboxypeptidase A5</fullName>
    </submittedName>
</protein>
<comment type="caution">
    <text evidence="12">The sequence shown here is derived from an EMBL/GenBank/DDBJ whole genome shotgun (WGS) entry which is preliminary data.</text>
</comment>
<dbReference type="PROSITE" id="PS52035">
    <property type="entry name" value="PEPTIDASE_M14"/>
    <property type="match status" value="1"/>
</dbReference>
<evidence type="ECO:0000256" key="8">
    <source>
        <dbReference type="ARBA" id="ARBA00023049"/>
    </source>
</evidence>
<dbReference type="Gene3D" id="3.40.630.10">
    <property type="entry name" value="Zn peptidases"/>
    <property type="match status" value="2"/>
</dbReference>
<feature type="active site" description="Proton donor/acceptor" evidence="10">
    <location>
        <position position="344"/>
    </location>
</feature>
<keyword evidence="13" id="KW-1185">Reference proteome</keyword>
<dbReference type="PANTHER" id="PTHR11705:SF16">
    <property type="entry name" value="CARBOXYPEPTIDASE A5"/>
    <property type="match status" value="1"/>
</dbReference>
<dbReference type="Proteomes" id="UP001623349">
    <property type="component" value="Unassembled WGS sequence"/>
</dbReference>
<comment type="similarity">
    <text evidence="2 10">Belongs to the peptidase M14 family.</text>
</comment>
<evidence type="ECO:0000256" key="5">
    <source>
        <dbReference type="ARBA" id="ARBA00022723"/>
    </source>
</evidence>
<accession>A0ABQ0EUD4</accession>
<dbReference type="SUPFAM" id="SSF53187">
    <property type="entry name" value="Zn-dependent exopeptidases"/>
    <property type="match status" value="1"/>
</dbReference>
<dbReference type="PRINTS" id="PR00765">
    <property type="entry name" value="CRBOXYPTASEA"/>
</dbReference>
<dbReference type="SMART" id="SM00631">
    <property type="entry name" value="Zn_pept"/>
    <property type="match status" value="1"/>
</dbReference>
<organism evidence="12 13">
    <name type="scientific">Apodemus speciosus</name>
    <name type="common">Large Japanese field mouse</name>
    <dbReference type="NCBI Taxonomy" id="105296"/>
    <lineage>
        <taxon>Eukaryota</taxon>
        <taxon>Metazoa</taxon>
        <taxon>Chordata</taxon>
        <taxon>Craniata</taxon>
        <taxon>Vertebrata</taxon>
        <taxon>Euteleostomi</taxon>
        <taxon>Mammalia</taxon>
        <taxon>Eutheria</taxon>
        <taxon>Euarchontoglires</taxon>
        <taxon>Glires</taxon>
        <taxon>Rodentia</taxon>
        <taxon>Myomorpha</taxon>
        <taxon>Muroidea</taxon>
        <taxon>Muridae</taxon>
        <taxon>Murinae</taxon>
        <taxon>Apodemus</taxon>
    </lineage>
</organism>
<reference evidence="12 13" key="1">
    <citation type="submission" date="2024-08" db="EMBL/GenBank/DDBJ databases">
        <title>The draft genome of Apodemus speciosus.</title>
        <authorList>
            <person name="Nabeshima K."/>
            <person name="Suzuki S."/>
            <person name="Onuma M."/>
        </authorList>
    </citation>
    <scope>NUCLEOTIDE SEQUENCE [LARGE SCALE GENOMIC DNA]</scope>
    <source>
        <strain evidence="12">IB14-021</strain>
    </source>
</reference>
<evidence type="ECO:0000256" key="4">
    <source>
        <dbReference type="ARBA" id="ARBA00022670"/>
    </source>
</evidence>
<evidence type="ECO:0000256" key="3">
    <source>
        <dbReference type="ARBA" id="ARBA00022645"/>
    </source>
</evidence>